<organism evidence="2 3">
    <name type="scientific">Micromonospora purpureochromogenes</name>
    <dbReference type="NCBI Taxonomy" id="47872"/>
    <lineage>
        <taxon>Bacteria</taxon>
        <taxon>Bacillati</taxon>
        <taxon>Actinomycetota</taxon>
        <taxon>Actinomycetes</taxon>
        <taxon>Micromonosporales</taxon>
        <taxon>Micromonosporaceae</taxon>
        <taxon>Micromonospora</taxon>
    </lineage>
</organism>
<evidence type="ECO:0000313" key="2">
    <source>
        <dbReference type="EMBL" id="NYF55938.1"/>
    </source>
</evidence>
<feature type="chain" id="PRO_5046090151" description="Choice-of-anchor D domain-containing protein" evidence="1">
    <location>
        <begin position="28"/>
        <end position="703"/>
    </location>
</feature>
<gene>
    <name evidence="2" type="ORF">HDA35_001769</name>
</gene>
<dbReference type="Proteomes" id="UP000631553">
    <property type="component" value="Unassembled WGS sequence"/>
</dbReference>
<comment type="caution">
    <text evidence="2">The sequence shown here is derived from an EMBL/GenBank/DDBJ whole genome shotgun (WGS) entry which is preliminary data.</text>
</comment>
<dbReference type="Gene3D" id="2.60.40.10">
    <property type="entry name" value="Immunoglobulins"/>
    <property type="match status" value="1"/>
</dbReference>
<dbReference type="EMBL" id="JACCCQ010000001">
    <property type="protein sequence ID" value="NYF55938.1"/>
    <property type="molecule type" value="Genomic_DNA"/>
</dbReference>
<evidence type="ECO:0000256" key="1">
    <source>
        <dbReference type="SAM" id="SignalP"/>
    </source>
</evidence>
<dbReference type="NCBIfam" id="NF012200">
    <property type="entry name" value="choice_anch_D"/>
    <property type="match status" value="1"/>
</dbReference>
<dbReference type="InterPro" id="IPR013783">
    <property type="entry name" value="Ig-like_fold"/>
</dbReference>
<keyword evidence="1" id="KW-0732">Signal</keyword>
<evidence type="ECO:0008006" key="4">
    <source>
        <dbReference type="Google" id="ProtNLM"/>
    </source>
</evidence>
<protein>
    <recommendedName>
        <fullName evidence="4">Choice-of-anchor D domain-containing protein</fullName>
    </recommendedName>
</protein>
<proteinExistence type="predicted"/>
<reference evidence="2 3" key="1">
    <citation type="submission" date="2020-07" db="EMBL/GenBank/DDBJ databases">
        <title>Sequencing the genomes of 1000 actinobacteria strains.</title>
        <authorList>
            <person name="Klenk H.-P."/>
        </authorList>
    </citation>
    <scope>NUCLEOTIDE SEQUENCE [LARGE SCALE GENOMIC DNA]</scope>
    <source>
        <strain evidence="2 3">DSM 43814</strain>
    </source>
</reference>
<keyword evidence="3" id="KW-1185">Reference proteome</keyword>
<name>A0ABX2RHF6_9ACTN</name>
<feature type="signal peptide" evidence="1">
    <location>
        <begin position="1"/>
        <end position="27"/>
    </location>
</feature>
<evidence type="ECO:0000313" key="3">
    <source>
        <dbReference type="Proteomes" id="UP000631553"/>
    </source>
</evidence>
<accession>A0ABX2RHF6</accession>
<sequence length="703" mass="72120">MHMLRALLGVVVAVTGVVSGVPEAANAAPTAPYTVLTADVGDTGGFPVRDSGVWDAGNSQMSVNATNEGFSVYATWAGGSEYVDASMRPPSGQSWRAGQTYRTLPLYDTENGMLNISSSGRGCSDNYGSITVREVGRDPDTQAVTSFAVSYEFHCERKPEALRGEIRWNSDLDYLAAVPNVSSLEFGTTVEVGATPVIRTVSFASLGSASEVFGQASLGGADPAQFAITGDTCSGRTIAPGGTCTMTVATRASRSGEIYGNLVLPDNSSYGQRLLPLRYWAFEGVTGMYYPLAPQRLMDTRSGLGAPKAKIGAGQTVELDVAGRGGVPADGVGSVVLNVTVTGPTASSFLAVYPAGESRPNASSINFPAGWLGSNNVTVKVGAAGRVAVYNRSGSTDVVVDVMGFYAGAQSVRNQVGVGGQYGSVNPSRLYDSRTDGGAIPAGSATEIWTDFGPDLNGHVRGLVLNVTAVAPARSGFLSVWSGDGPVPTSSTVNYGAGKIVPNLTIVKTRLCTDCGTPAAVPSFAVFTSQSSNVVVDLVGVMDDGKVPDGLRFRSLSPTRILDSRTGLGTSGALGANVTRKITAPSGVVAADTEALVTNVTAVSPTNNTVITVWPADLGLPKPTASNLNPAAGQIVSNAVFTGIGPQDAFNAHNLSGSTHLVADLVGTFWLYPGTASDPAAAKVAATPRFALLDSGSRAGTTG</sequence>
<dbReference type="RefSeq" id="WP_179802351.1">
    <property type="nucleotide sequence ID" value="NZ_JACCCQ010000001.1"/>
</dbReference>